<evidence type="ECO:0000256" key="13">
    <source>
        <dbReference type="RuleBase" id="RU362027"/>
    </source>
</evidence>
<keyword evidence="13" id="KW-0812">Transmembrane</keyword>
<keyword evidence="12" id="KW-0604">Photosystem II</keyword>
<dbReference type="Proteomes" id="UP000585474">
    <property type="component" value="Unassembled WGS sequence"/>
</dbReference>
<dbReference type="Pfam" id="PF07123">
    <property type="entry name" value="PsbW"/>
    <property type="match status" value="1"/>
</dbReference>
<comment type="subcellular location">
    <subcellularLocation>
        <location evidence="13">Golgi apparatus membrane</location>
        <topology evidence="13">Single-pass type II membrane protein</topology>
    </subcellularLocation>
    <subcellularLocation>
        <location evidence="1">Plastid</location>
        <location evidence="1">Chloroplast thylakoid membrane</location>
        <topology evidence="1">Single-pass membrane protein</topology>
    </subcellularLocation>
</comment>
<sequence>MKQIRRCTRIFILSLLAVSVLLPIFLFSNTLLNFNFEESEEYIEDLSRIEEGEGVKEPPLVVYKDGDFSSVVSYNYSNENIRDDQYGNAESGSDILEINGTNENETQDYMQIQPEKSPATSLQQEQSKQTTVQHNQNVRSQTRRVLDEKVKEMKDQLIRAKAYLKFAPPTSNSQLVRELKLRIKELERAVGDSSKDSDLSRGALQRMRAMEVTLLKASRVYTDCPAMASKLRAMTNNAEKNRFGHRGVKLHFLFSLLEGRPLKVFTACSCEPEKIVFHVVTDSLNLPAMSMWFLLNPPGKSAAMQIQSTESFEWLSKYDATLQKKNSHDPRYTSALNHLRFYLPDLFPMLNKIGKVNGAVETCQEGEPSFRRMDMFVNFSDPMIAKRFDRKACTWAFGMNVFDLHEWRRRNLTRVYHKYLQLGSKRPFWRAGSLPLGWATFYNHTVGLDRTWHVLGLGYDSGVRQGDIDQAAVIHYDGIMKPWYKGKVWCSMEGKASVEESDSKAITGASLVAAACAVATKLSPAVALVDEGMSTKGTGLPFGLSNNLLGWILFGVFSLSTLKRIITQDCLSKPKSGSLSKAIVNEYCLSSVRSCLSSVRSCIFLTAS</sequence>
<keyword evidence="11 13" id="KW-0472">Membrane</keyword>
<evidence type="ECO:0000313" key="15">
    <source>
        <dbReference type="EMBL" id="GFZ04791.1"/>
    </source>
</evidence>
<feature type="transmembrane region" description="Helical" evidence="13">
    <location>
        <begin position="12"/>
        <end position="32"/>
    </location>
</feature>
<dbReference type="InterPro" id="IPR029044">
    <property type="entry name" value="Nucleotide-diphossugar_trans"/>
</dbReference>
<dbReference type="EC" id="2.4.1.-" evidence="13"/>
<dbReference type="EMBL" id="BJWL01000017">
    <property type="protein sequence ID" value="GFZ04791.1"/>
    <property type="molecule type" value="Genomic_DNA"/>
</dbReference>
<dbReference type="GO" id="GO:0045489">
    <property type="term" value="P:pectin biosynthetic process"/>
    <property type="evidence" value="ECO:0007669"/>
    <property type="project" value="UniProtKB-UniPathway"/>
</dbReference>
<comment type="pathway">
    <text evidence="2 13">Glycan metabolism; pectin biosynthesis.</text>
</comment>
<evidence type="ECO:0000256" key="2">
    <source>
        <dbReference type="ARBA" id="ARBA00004877"/>
    </source>
</evidence>
<keyword evidence="10" id="KW-0793">Thylakoid</keyword>
<evidence type="ECO:0000256" key="1">
    <source>
        <dbReference type="ARBA" id="ARBA00004581"/>
    </source>
</evidence>
<evidence type="ECO:0000256" key="7">
    <source>
        <dbReference type="ARBA" id="ARBA00022640"/>
    </source>
</evidence>
<evidence type="ECO:0000256" key="9">
    <source>
        <dbReference type="ARBA" id="ARBA00022679"/>
    </source>
</evidence>
<dbReference type="InterPro" id="IPR002495">
    <property type="entry name" value="Glyco_trans_8"/>
</dbReference>
<dbReference type="PANTHER" id="PTHR32116">
    <property type="entry name" value="GALACTURONOSYLTRANSFERASE 4-RELATED"/>
    <property type="match status" value="1"/>
</dbReference>
<dbReference type="Gene3D" id="3.90.550.10">
    <property type="entry name" value="Spore Coat Polysaccharide Biosynthesis Protein SpsA, Chain A"/>
    <property type="match status" value="1"/>
</dbReference>
<dbReference type="UniPathway" id="UPA00845"/>
<dbReference type="GO" id="GO:0015979">
    <property type="term" value="P:photosynthesis"/>
    <property type="evidence" value="ECO:0007669"/>
    <property type="project" value="UniProtKB-KW"/>
</dbReference>
<dbReference type="PANTHER" id="PTHR32116:SF0">
    <property type="entry name" value="GALACTURONOSYLTRANSFERASE 6-RELATED"/>
    <property type="match status" value="1"/>
</dbReference>
<evidence type="ECO:0000256" key="14">
    <source>
        <dbReference type="SAM" id="MobiDB-lite"/>
    </source>
</evidence>
<dbReference type="Pfam" id="PF01501">
    <property type="entry name" value="Glyco_transf_8"/>
    <property type="match status" value="1"/>
</dbReference>
<dbReference type="SUPFAM" id="SSF53448">
    <property type="entry name" value="Nucleotide-diphospho-sugar transferases"/>
    <property type="match status" value="1"/>
</dbReference>
<accession>A0A7J0G1Y3</accession>
<comment type="similarity">
    <text evidence="3 13">Belongs to the glycosyltransferase 8 family.</text>
</comment>
<keyword evidence="13" id="KW-0333">Golgi apparatus</keyword>
<evidence type="ECO:0000256" key="5">
    <source>
        <dbReference type="ARBA" id="ARBA00022528"/>
    </source>
</evidence>
<evidence type="ECO:0000313" key="16">
    <source>
        <dbReference type="Proteomes" id="UP000585474"/>
    </source>
</evidence>
<protein>
    <recommendedName>
        <fullName evidence="13">Hexosyltransferase</fullName>
        <ecNumber evidence="13">2.4.1.-</ecNumber>
    </recommendedName>
</protein>
<feature type="region of interest" description="Disordered" evidence="14">
    <location>
        <begin position="114"/>
        <end position="142"/>
    </location>
</feature>
<evidence type="ECO:0000256" key="6">
    <source>
        <dbReference type="ARBA" id="ARBA00022531"/>
    </source>
</evidence>
<reference evidence="15 16" key="1">
    <citation type="submission" date="2019-07" db="EMBL/GenBank/DDBJ databases">
        <title>De Novo Assembly of kiwifruit Actinidia rufa.</title>
        <authorList>
            <person name="Sugita-Konishi S."/>
            <person name="Sato K."/>
            <person name="Mori E."/>
            <person name="Abe Y."/>
            <person name="Kisaki G."/>
            <person name="Hamano K."/>
            <person name="Suezawa K."/>
            <person name="Otani M."/>
            <person name="Fukuda T."/>
            <person name="Manabe T."/>
            <person name="Gomi K."/>
            <person name="Tabuchi M."/>
            <person name="Akimitsu K."/>
            <person name="Kataoka I."/>
        </authorList>
    </citation>
    <scope>NUCLEOTIDE SEQUENCE [LARGE SCALE GENOMIC DNA]</scope>
    <source>
        <strain evidence="16">cv. Fuchu</strain>
    </source>
</reference>
<keyword evidence="5" id="KW-0150">Chloroplast</keyword>
<proteinExistence type="inferred from homology"/>
<keyword evidence="7" id="KW-0934">Plastid</keyword>
<evidence type="ECO:0000256" key="10">
    <source>
        <dbReference type="ARBA" id="ARBA00023078"/>
    </source>
</evidence>
<evidence type="ECO:0000256" key="8">
    <source>
        <dbReference type="ARBA" id="ARBA00022676"/>
    </source>
</evidence>
<dbReference type="GO" id="GO:0000139">
    <property type="term" value="C:Golgi membrane"/>
    <property type="evidence" value="ECO:0007669"/>
    <property type="project" value="UniProtKB-SubCell"/>
</dbReference>
<keyword evidence="16" id="KW-1185">Reference proteome</keyword>
<comment type="similarity">
    <text evidence="4">Belongs to the psbW family.</text>
</comment>
<name>A0A7J0G1Y3_9ERIC</name>
<keyword evidence="13" id="KW-0961">Cell wall biogenesis/degradation</keyword>
<dbReference type="OrthoDB" id="411524at2759"/>
<dbReference type="InterPro" id="IPR009806">
    <property type="entry name" value="PSII_PsbW_class2"/>
</dbReference>
<organism evidence="15 16">
    <name type="scientific">Actinidia rufa</name>
    <dbReference type="NCBI Taxonomy" id="165716"/>
    <lineage>
        <taxon>Eukaryota</taxon>
        <taxon>Viridiplantae</taxon>
        <taxon>Streptophyta</taxon>
        <taxon>Embryophyta</taxon>
        <taxon>Tracheophyta</taxon>
        <taxon>Spermatophyta</taxon>
        <taxon>Magnoliopsida</taxon>
        <taxon>eudicotyledons</taxon>
        <taxon>Gunneridae</taxon>
        <taxon>Pentapetalae</taxon>
        <taxon>asterids</taxon>
        <taxon>Ericales</taxon>
        <taxon>Actinidiaceae</taxon>
        <taxon>Actinidia</taxon>
    </lineage>
</organism>
<dbReference type="AlphaFoldDB" id="A0A7J0G1Y3"/>
<evidence type="ECO:0000256" key="4">
    <source>
        <dbReference type="ARBA" id="ARBA00010395"/>
    </source>
</evidence>
<evidence type="ECO:0000256" key="11">
    <source>
        <dbReference type="ARBA" id="ARBA00023136"/>
    </source>
</evidence>
<evidence type="ECO:0000256" key="12">
    <source>
        <dbReference type="ARBA" id="ARBA00023276"/>
    </source>
</evidence>
<keyword evidence="8 13" id="KW-0328">Glycosyltransferase</keyword>
<evidence type="ECO:0000256" key="3">
    <source>
        <dbReference type="ARBA" id="ARBA00006351"/>
    </source>
</evidence>
<feature type="compositionally biased region" description="Polar residues" evidence="14">
    <location>
        <begin position="118"/>
        <end position="140"/>
    </location>
</feature>
<dbReference type="GO" id="GO:0047262">
    <property type="term" value="F:polygalacturonate 4-alpha-galacturonosyltransferase activity"/>
    <property type="evidence" value="ECO:0007669"/>
    <property type="project" value="InterPro"/>
</dbReference>
<keyword evidence="9 15" id="KW-0808">Transferase</keyword>
<dbReference type="GO" id="GO:0009523">
    <property type="term" value="C:photosystem II"/>
    <property type="evidence" value="ECO:0007669"/>
    <property type="project" value="UniProtKB-KW"/>
</dbReference>
<keyword evidence="6" id="KW-0602">Photosynthesis</keyword>
<dbReference type="GO" id="GO:0009535">
    <property type="term" value="C:chloroplast thylakoid membrane"/>
    <property type="evidence" value="ECO:0007669"/>
    <property type="project" value="UniProtKB-SubCell"/>
</dbReference>
<dbReference type="GO" id="GO:0071555">
    <property type="term" value="P:cell wall organization"/>
    <property type="evidence" value="ECO:0007669"/>
    <property type="project" value="UniProtKB-KW"/>
</dbReference>
<dbReference type="Pfam" id="PF25557">
    <property type="entry name" value="GAUT_1"/>
    <property type="match status" value="1"/>
</dbReference>
<dbReference type="InterPro" id="IPR029993">
    <property type="entry name" value="GAUT"/>
</dbReference>
<keyword evidence="13" id="KW-1133">Transmembrane helix</keyword>
<comment type="caution">
    <text evidence="15">The sequence shown here is derived from an EMBL/GenBank/DDBJ whole genome shotgun (WGS) entry which is preliminary data.</text>
</comment>
<gene>
    <name evidence="15" type="ORF">Acr_17g0003630</name>
</gene>